<gene>
    <name evidence="1" type="ORF">SAMN04487995_3155</name>
</gene>
<keyword evidence="2" id="KW-1185">Reference proteome</keyword>
<accession>A0A1H6W0G9</accession>
<name>A0A1H6W0G9_9BACT</name>
<dbReference type="RefSeq" id="WP_177197039.1">
    <property type="nucleotide sequence ID" value="NZ_FNXY01000005.1"/>
</dbReference>
<reference evidence="1 2" key="1">
    <citation type="submission" date="2016-10" db="EMBL/GenBank/DDBJ databases">
        <authorList>
            <person name="de Groot N.N."/>
        </authorList>
    </citation>
    <scope>NUCLEOTIDE SEQUENCE [LARGE SCALE GENOMIC DNA]</scope>
    <source>
        <strain evidence="1 2">DSM 19938</strain>
    </source>
</reference>
<protein>
    <submittedName>
        <fullName evidence="1">Uncharacterized protein</fullName>
    </submittedName>
</protein>
<evidence type="ECO:0000313" key="1">
    <source>
        <dbReference type="EMBL" id="SEJ08794.1"/>
    </source>
</evidence>
<dbReference type="EMBL" id="FNXY01000005">
    <property type="protein sequence ID" value="SEJ08794.1"/>
    <property type="molecule type" value="Genomic_DNA"/>
</dbReference>
<dbReference type="STRING" id="408657.SAMN04487995_3155"/>
<proteinExistence type="predicted"/>
<dbReference type="Proteomes" id="UP000199532">
    <property type="component" value="Unassembled WGS sequence"/>
</dbReference>
<dbReference type="AlphaFoldDB" id="A0A1H6W0G9"/>
<evidence type="ECO:0000313" key="2">
    <source>
        <dbReference type="Proteomes" id="UP000199532"/>
    </source>
</evidence>
<sequence length="50" mass="5755">MKRLSLEELKAQKAEQLKEGLEAIRGGNEADCHSGLSWWEALLYLTPFHR</sequence>
<organism evidence="1 2">
    <name type="scientific">Dyadobacter koreensis</name>
    <dbReference type="NCBI Taxonomy" id="408657"/>
    <lineage>
        <taxon>Bacteria</taxon>
        <taxon>Pseudomonadati</taxon>
        <taxon>Bacteroidota</taxon>
        <taxon>Cytophagia</taxon>
        <taxon>Cytophagales</taxon>
        <taxon>Spirosomataceae</taxon>
        <taxon>Dyadobacter</taxon>
    </lineage>
</organism>